<proteinExistence type="predicted"/>
<protein>
    <submittedName>
        <fullName evidence="1">Uncharacterized protein</fullName>
    </submittedName>
</protein>
<name>A0ABR0BB87_9CRUS</name>
<accession>A0ABR0BB87</accession>
<dbReference type="Proteomes" id="UP001234178">
    <property type="component" value="Unassembled WGS sequence"/>
</dbReference>
<evidence type="ECO:0000313" key="1">
    <source>
        <dbReference type="EMBL" id="KAK4045842.1"/>
    </source>
</evidence>
<evidence type="ECO:0000313" key="2">
    <source>
        <dbReference type="Proteomes" id="UP001234178"/>
    </source>
</evidence>
<sequence>MKMKATFAFLAILELKKIDISAVHHFWDFFKWGDLMVSFYSRWFFALGLRQSVRYFVALEVLGTRYPDERCLGPSGFEAGYRFSNLV</sequence>
<organism evidence="1 2">
    <name type="scientific">Daphnia magna</name>
    <dbReference type="NCBI Taxonomy" id="35525"/>
    <lineage>
        <taxon>Eukaryota</taxon>
        <taxon>Metazoa</taxon>
        <taxon>Ecdysozoa</taxon>
        <taxon>Arthropoda</taxon>
        <taxon>Crustacea</taxon>
        <taxon>Branchiopoda</taxon>
        <taxon>Diplostraca</taxon>
        <taxon>Cladocera</taxon>
        <taxon>Anomopoda</taxon>
        <taxon>Daphniidae</taxon>
        <taxon>Daphnia</taxon>
    </lineage>
</organism>
<gene>
    <name evidence="1" type="ORF">OUZ56_033888</name>
</gene>
<reference evidence="1 2" key="1">
    <citation type="journal article" date="2023" name="Nucleic Acids Res.">
        <title>The hologenome of Daphnia magna reveals possible DNA methylation and microbiome-mediated evolution of the host genome.</title>
        <authorList>
            <person name="Chaturvedi A."/>
            <person name="Li X."/>
            <person name="Dhandapani V."/>
            <person name="Marshall H."/>
            <person name="Kissane S."/>
            <person name="Cuenca-Cambronero M."/>
            <person name="Asole G."/>
            <person name="Calvet F."/>
            <person name="Ruiz-Romero M."/>
            <person name="Marangio P."/>
            <person name="Guigo R."/>
            <person name="Rago D."/>
            <person name="Mirbahai L."/>
            <person name="Eastwood N."/>
            <person name="Colbourne J.K."/>
            <person name="Zhou J."/>
            <person name="Mallon E."/>
            <person name="Orsini L."/>
        </authorList>
    </citation>
    <scope>NUCLEOTIDE SEQUENCE [LARGE SCALE GENOMIC DNA]</scope>
    <source>
        <strain evidence="1">LRV0_1</strain>
    </source>
</reference>
<keyword evidence="2" id="KW-1185">Reference proteome</keyword>
<dbReference type="EMBL" id="JAOYFB010000068">
    <property type="protein sequence ID" value="KAK4045842.1"/>
    <property type="molecule type" value="Genomic_DNA"/>
</dbReference>
<comment type="caution">
    <text evidence="1">The sequence shown here is derived from an EMBL/GenBank/DDBJ whole genome shotgun (WGS) entry which is preliminary data.</text>
</comment>